<evidence type="ECO:0000256" key="3">
    <source>
        <dbReference type="ARBA" id="ARBA00022544"/>
    </source>
</evidence>
<dbReference type="Gene3D" id="3.30.300.210">
    <property type="entry name" value="Nutrient germinant receptor protein C, domain 3"/>
    <property type="match status" value="1"/>
</dbReference>
<dbReference type="NCBIfam" id="TIGR02887">
    <property type="entry name" value="spore_ger_x_C"/>
    <property type="match status" value="1"/>
</dbReference>
<evidence type="ECO:0000313" key="10">
    <source>
        <dbReference type="EMBL" id="MBP3965040.1"/>
    </source>
</evidence>
<dbReference type="Pfam" id="PF25198">
    <property type="entry name" value="Spore_GerAC_N"/>
    <property type="match status" value="1"/>
</dbReference>
<dbReference type="InterPro" id="IPR038501">
    <property type="entry name" value="Spore_GerAC_C_sf"/>
</dbReference>
<evidence type="ECO:0000256" key="4">
    <source>
        <dbReference type="ARBA" id="ARBA00022729"/>
    </source>
</evidence>
<dbReference type="InterPro" id="IPR057336">
    <property type="entry name" value="GerAC_N"/>
</dbReference>
<accession>A0ABS5CGM7</accession>
<gene>
    <name evidence="10" type="ORF">I8J30_20135</name>
</gene>
<keyword evidence="7" id="KW-0449">Lipoprotein</keyword>
<comment type="subcellular location">
    <subcellularLocation>
        <location evidence="1">Membrane</location>
        <topology evidence="1">Lipid-anchor</topology>
    </subcellularLocation>
</comment>
<feature type="domain" description="Spore germination protein N-terminal" evidence="9">
    <location>
        <begin position="24"/>
        <end position="192"/>
    </location>
</feature>
<protein>
    <submittedName>
        <fullName evidence="10">Ger(X)C family spore germination protein</fullName>
    </submittedName>
</protein>
<dbReference type="Pfam" id="PF05504">
    <property type="entry name" value="Spore_GerAC"/>
    <property type="match status" value="1"/>
</dbReference>
<evidence type="ECO:0000256" key="6">
    <source>
        <dbReference type="ARBA" id="ARBA00023139"/>
    </source>
</evidence>
<sequence length="389" mass="44215">MKLASIRRLLLPCLFAFLLTGCWDREEVNNMALIISAGIDKEKNGMVSLTFQVFIPNPSSTGGAAEGGQGRLYTASNTAKTVPDALAELQAQLPRRFSWSHAKAYFFGEALARDGLQDEMDFLVRDIQPREQANLFICKGTAKELIQSLQDPNTYETLIKMSQKPSLQHSTLHIVEELISGESGSFVIPVATTMMLASNGTKKAIISVEGMAVIKDLKLVGFVDAPHVQGFKWLTNTQLSRFATMSVTENGGIVAIRMRHYRMKWKPRIQDGKWKMTIRIRVDGDVLMNSTHYNLMKDDDRLRKLSKRFEEDMTKQLKSALWQAQHRFHTDAIGFAKAFHIHYPGQWRKVMNSWDQRFTQVEVDFDVDIFIRQPGKTSIQVNRKNEDAQ</sequence>
<dbReference type="Proteomes" id="UP000673394">
    <property type="component" value="Unassembled WGS sequence"/>
</dbReference>
<keyword evidence="6" id="KW-0564">Palmitate</keyword>
<organism evidence="10 11">
    <name type="scientific">Paenibacillus lignilyticus</name>
    <dbReference type="NCBI Taxonomy" id="1172615"/>
    <lineage>
        <taxon>Bacteria</taxon>
        <taxon>Bacillati</taxon>
        <taxon>Bacillota</taxon>
        <taxon>Bacilli</taxon>
        <taxon>Bacillales</taxon>
        <taxon>Paenibacillaceae</taxon>
        <taxon>Paenibacillus</taxon>
    </lineage>
</organism>
<feature type="domain" description="Spore germination GerAC-like C-terminal" evidence="8">
    <location>
        <begin position="209"/>
        <end position="375"/>
    </location>
</feature>
<evidence type="ECO:0000259" key="9">
    <source>
        <dbReference type="Pfam" id="PF25198"/>
    </source>
</evidence>
<dbReference type="InterPro" id="IPR008844">
    <property type="entry name" value="Spore_GerAC-like"/>
</dbReference>
<dbReference type="PANTHER" id="PTHR35789:SF1">
    <property type="entry name" value="SPORE GERMINATION PROTEIN B3"/>
    <property type="match status" value="1"/>
</dbReference>
<evidence type="ECO:0000256" key="5">
    <source>
        <dbReference type="ARBA" id="ARBA00023136"/>
    </source>
</evidence>
<proteinExistence type="inferred from homology"/>
<reference evidence="10 11" key="1">
    <citation type="submission" date="2021-04" db="EMBL/GenBank/DDBJ databases">
        <title>Paenibacillus sp. DLE-14 whole genome sequence.</title>
        <authorList>
            <person name="Ham Y.J."/>
        </authorList>
    </citation>
    <scope>NUCLEOTIDE SEQUENCE [LARGE SCALE GENOMIC DNA]</scope>
    <source>
        <strain evidence="10 11">DLE-14</strain>
    </source>
</reference>
<comment type="caution">
    <text evidence="10">The sequence shown here is derived from an EMBL/GenBank/DDBJ whole genome shotgun (WGS) entry which is preliminary data.</text>
</comment>
<evidence type="ECO:0000256" key="7">
    <source>
        <dbReference type="ARBA" id="ARBA00023288"/>
    </source>
</evidence>
<dbReference type="EMBL" id="JAGKSP010000009">
    <property type="protein sequence ID" value="MBP3965040.1"/>
    <property type="molecule type" value="Genomic_DNA"/>
</dbReference>
<dbReference type="RefSeq" id="WP_210661176.1">
    <property type="nucleotide sequence ID" value="NZ_JAGKSP010000009.1"/>
</dbReference>
<keyword evidence="3" id="KW-0309">Germination</keyword>
<dbReference type="PROSITE" id="PS51257">
    <property type="entry name" value="PROKAR_LIPOPROTEIN"/>
    <property type="match status" value="1"/>
</dbReference>
<keyword evidence="5" id="KW-0472">Membrane</keyword>
<keyword evidence="4" id="KW-0732">Signal</keyword>
<name>A0ABS5CGM7_9BACL</name>
<dbReference type="InterPro" id="IPR046953">
    <property type="entry name" value="Spore_GerAC-like_C"/>
</dbReference>
<evidence type="ECO:0000256" key="1">
    <source>
        <dbReference type="ARBA" id="ARBA00004635"/>
    </source>
</evidence>
<dbReference type="PANTHER" id="PTHR35789">
    <property type="entry name" value="SPORE GERMINATION PROTEIN B3"/>
    <property type="match status" value="1"/>
</dbReference>
<keyword evidence="11" id="KW-1185">Reference proteome</keyword>
<comment type="similarity">
    <text evidence="2">Belongs to the GerABKC lipoprotein family.</text>
</comment>
<evidence type="ECO:0000256" key="2">
    <source>
        <dbReference type="ARBA" id="ARBA00007886"/>
    </source>
</evidence>
<dbReference type="Gene3D" id="6.20.190.10">
    <property type="entry name" value="Nutrient germinant receptor protein C, domain 1"/>
    <property type="match status" value="1"/>
</dbReference>
<evidence type="ECO:0000313" key="11">
    <source>
        <dbReference type="Proteomes" id="UP000673394"/>
    </source>
</evidence>
<evidence type="ECO:0000259" key="8">
    <source>
        <dbReference type="Pfam" id="PF05504"/>
    </source>
</evidence>